<keyword evidence="1" id="KW-1133">Transmembrane helix</keyword>
<comment type="caution">
    <text evidence="2">The sequence shown here is derived from an EMBL/GenBank/DDBJ whole genome shotgun (WGS) entry which is preliminary data.</text>
</comment>
<name>A0ABT4H7E5_PAEAL</name>
<protein>
    <submittedName>
        <fullName evidence="2">Uncharacterized protein</fullName>
    </submittedName>
</protein>
<evidence type="ECO:0000256" key="1">
    <source>
        <dbReference type="SAM" id="Phobius"/>
    </source>
</evidence>
<dbReference type="GeneID" id="94492196"/>
<sequence>MKLKGKGGKRGRGFLGNLLRKFVLTIIVLAVLAALGYMGYSYIPYLQERVNDFLNWAEPTIAKVGAIKSALTGVFIIVFIWAISDSLEDKK</sequence>
<reference evidence="2 3" key="1">
    <citation type="submission" date="2022-05" db="EMBL/GenBank/DDBJ databases">
        <title>Genome Sequencing of Bee-Associated Microbes.</title>
        <authorList>
            <person name="Dunlap C."/>
        </authorList>
    </citation>
    <scope>NUCLEOTIDE SEQUENCE [LARGE SCALE GENOMIC DNA]</scope>
    <source>
        <strain evidence="2 3">NRRL B-04010</strain>
    </source>
</reference>
<evidence type="ECO:0000313" key="3">
    <source>
        <dbReference type="Proteomes" id="UP001527181"/>
    </source>
</evidence>
<proteinExistence type="predicted"/>
<gene>
    <name evidence="2" type="ORF">M5X12_30925</name>
</gene>
<keyword evidence="3" id="KW-1185">Reference proteome</keyword>
<feature type="transmembrane region" description="Helical" evidence="1">
    <location>
        <begin position="21"/>
        <end position="40"/>
    </location>
</feature>
<feature type="transmembrane region" description="Helical" evidence="1">
    <location>
        <begin position="60"/>
        <end position="83"/>
    </location>
</feature>
<dbReference type="EMBL" id="JAMDNP010000134">
    <property type="protein sequence ID" value="MCY9764912.1"/>
    <property type="molecule type" value="Genomic_DNA"/>
</dbReference>
<keyword evidence="1" id="KW-0472">Membrane</keyword>
<organism evidence="2 3">
    <name type="scientific">Paenibacillus alvei</name>
    <name type="common">Bacillus alvei</name>
    <dbReference type="NCBI Taxonomy" id="44250"/>
    <lineage>
        <taxon>Bacteria</taxon>
        <taxon>Bacillati</taxon>
        <taxon>Bacillota</taxon>
        <taxon>Bacilli</taxon>
        <taxon>Bacillales</taxon>
        <taxon>Paenibacillaceae</taxon>
        <taxon>Paenibacillus</taxon>
    </lineage>
</organism>
<accession>A0ABT4H7E5</accession>
<evidence type="ECO:0000313" key="2">
    <source>
        <dbReference type="EMBL" id="MCY9764912.1"/>
    </source>
</evidence>
<keyword evidence="1" id="KW-0812">Transmembrane</keyword>
<dbReference type="RefSeq" id="WP_005552010.1">
    <property type="nucleotide sequence ID" value="NZ_JAMDLX010000076.1"/>
</dbReference>
<dbReference type="Proteomes" id="UP001527181">
    <property type="component" value="Unassembled WGS sequence"/>
</dbReference>